<reference evidence="1 2" key="2">
    <citation type="submission" date="2018-12" db="EMBL/GenBank/DDBJ databases">
        <title>Nakamurella antarcticus sp. nov., isolated from Antarctica South Shetland Islands soil.</title>
        <authorList>
            <person name="Peng F."/>
        </authorList>
    </citation>
    <scope>NUCLEOTIDE SEQUENCE [LARGE SCALE GENOMIC DNA]</scope>
    <source>
        <strain evidence="1 2">S14-144</strain>
    </source>
</reference>
<sequence length="420" mass="45321">MAADIVPIELGLTAGNLVTLWAPLWREDGEEWEAFLGHGENLYAFPHVAQLAAFIRTEDEHDLADHPDWEDFPDALTHELQPGEDRKFDLVGVPELVSGPADIWTLAELGDTVAILRSLAEVCDLDVVNSVLDSAEGFQLLSFGESAFSGRGGEKLWTGIGKAVVARWDEVIDALDAIVITPEVNAEALVQAEAEFASVAKLEAGVLVDGEREIEAAEDDVERSEELKFWDEIGIDCITVTVDGKSGHTLRCYLGQQAVFLSVANRIQIFTTGTGLLDYLADAGNKHTLSGIEVFDEVRSGAAAGDIEIVAGPENTYVIDGVMQQLAKGPEAVHPRKLELAVELLTDAATARGDEETTDAMTTATPLGSLLGACLRPDPNRLAPAPPFTDEVTAWNILVERFVATLDWDGGSDDEFDELD</sequence>
<name>A0A3G8ZMN2_9ACTN</name>
<accession>A0A3G8ZMN2</accession>
<dbReference type="OrthoDB" id="3350465at2"/>
<evidence type="ECO:0000313" key="2">
    <source>
        <dbReference type="Proteomes" id="UP000268084"/>
    </source>
</evidence>
<reference evidence="1 2" key="1">
    <citation type="submission" date="2018-11" db="EMBL/GenBank/DDBJ databases">
        <authorList>
            <person name="Da X."/>
        </authorList>
    </citation>
    <scope>NUCLEOTIDE SEQUENCE [LARGE SCALE GENOMIC DNA]</scope>
    <source>
        <strain evidence="1 2">S14-144</strain>
    </source>
</reference>
<proteinExistence type="predicted"/>
<dbReference type="Proteomes" id="UP000268084">
    <property type="component" value="Chromosome"/>
</dbReference>
<gene>
    <name evidence="1" type="ORF">EH165_11000</name>
</gene>
<organism evidence="1 2">
    <name type="scientific">Nakamurella antarctica</name>
    <dbReference type="NCBI Taxonomy" id="1902245"/>
    <lineage>
        <taxon>Bacteria</taxon>
        <taxon>Bacillati</taxon>
        <taxon>Actinomycetota</taxon>
        <taxon>Actinomycetes</taxon>
        <taxon>Nakamurellales</taxon>
        <taxon>Nakamurellaceae</taxon>
        <taxon>Nakamurella</taxon>
    </lineage>
</organism>
<protein>
    <submittedName>
        <fullName evidence="1">Primosomal protein</fullName>
    </submittedName>
</protein>
<evidence type="ECO:0000313" key="1">
    <source>
        <dbReference type="EMBL" id="AZI58579.1"/>
    </source>
</evidence>
<dbReference type="EMBL" id="CP034170">
    <property type="protein sequence ID" value="AZI58579.1"/>
    <property type="molecule type" value="Genomic_DNA"/>
</dbReference>
<dbReference type="KEGG" id="nak:EH165_11000"/>
<dbReference type="RefSeq" id="WP_124799488.1">
    <property type="nucleotide sequence ID" value="NZ_CP034170.1"/>
</dbReference>
<keyword evidence="2" id="KW-1185">Reference proteome</keyword>
<dbReference type="AlphaFoldDB" id="A0A3G8ZMN2"/>